<dbReference type="Proteomes" id="UP000001510">
    <property type="component" value="Chromosome"/>
</dbReference>
<feature type="region of interest" description="Disordered" evidence="1">
    <location>
        <begin position="32"/>
        <end position="53"/>
    </location>
</feature>
<reference evidence="2 3" key="1">
    <citation type="journal article" date="2007" name="DNA Res.">
        <title>Complete genomic structure of the bloom-forming toxic cyanobacterium Microcystis aeruginosa NIES-843.</title>
        <authorList>
            <person name="Kaneko T."/>
            <person name="Nakajima N."/>
            <person name="Okamoto S."/>
            <person name="Suzuki I."/>
            <person name="Tanabe Y."/>
            <person name="Tamaoki M."/>
            <person name="Nakamura Y."/>
            <person name="Kasai F."/>
            <person name="Watanabe A."/>
            <person name="Kawashima K."/>
            <person name="Kishida Y."/>
            <person name="Ono A."/>
            <person name="Shimizu Y."/>
            <person name="Takahashi C."/>
            <person name="Minami C."/>
            <person name="Fujishiro T."/>
            <person name="Kohara M."/>
            <person name="Katoh M."/>
            <person name="Nakazaki N."/>
            <person name="Nakayama S."/>
            <person name="Yamada M."/>
            <person name="Tabata S."/>
            <person name="Watanabe M.M."/>
        </authorList>
    </citation>
    <scope>NUCLEOTIDE SEQUENCE [LARGE SCALE GENOMIC DNA]</scope>
    <source>
        <strain evidence="3">NIES-843 / IAM M-247</strain>
    </source>
</reference>
<dbReference type="HOGENOM" id="CLU_2735544_0_0_3"/>
<proteinExistence type="predicted"/>
<dbReference type="EMBL" id="AP009552">
    <property type="protein sequence ID" value="BAG06034.1"/>
    <property type="molecule type" value="Genomic_DNA"/>
</dbReference>
<evidence type="ECO:0000313" key="3">
    <source>
        <dbReference type="Proteomes" id="UP000001510"/>
    </source>
</evidence>
<sequence>MRVKSDFLDEAENTSAFFVDDSSGIYRLERAQFPRDQPHSSTPTEICEPGRTSPFDKSIRVTLTAANKLPR</sequence>
<accession>B0JL35</accession>
<dbReference type="STRING" id="449447.MAE_62120"/>
<evidence type="ECO:0000313" key="2">
    <source>
        <dbReference type="EMBL" id="BAG06034.1"/>
    </source>
</evidence>
<organism evidence="2 3">
    <name type="scientific">Microcystis aeruginosa (strain NIES-843 / IAM M-2473)</name>
    <dbReference type="NCBI Taxonomy" id="449447"/>
    <lineage>
        <taxon>Bacteria</taxon>
        <taxon>Bacillati</taxon>
        <taxon>Cyanobacteriota</taxon>
        <taxon>Cyanophyceae</taxon>
        <taxon>Oscillatoriophycideae</taxon>
        <taxon>Chroococcales</taxon>
        <taxon>Microcystaceae</taxon>
        <taxon>Microcystis</taxon>
    </lineage>
</organism>
<protein>
    <submittedName>
        <fullName evidence="2">Uncharacterized protein</fullName>
    </submittedName>
</protein>
<dbReference type="EnsemblBacteria" id="BAG06034">
    <property type="protein sequence ID" value="BAG06034"/>
    <property type="gene ID" value="MAE_62120"/>
</dbReference>
<evidence type="ECO:0000256" key="1">
    <source>
        <dbReference type="SAM" id="MobiDB-lite"/>
    </source>
</evidence>
<dbReference type="AlphaFoldDB" id="B0JL35"/>
<dbReference type="PaxDb" id="449447-MAE_62120"/>
<name>B0JL35_MICAN</name>
<keyword evidence="3" id="KW-1185">Reference proteome</keyword>
<gene>
    <name evidence="2" type="ordered locus">MAE_62120</name>
</gene>
<dbReference type="KEGG" id="mar:MAE_62120"/>